<dbReference type="InterPro" id="IPR013083">
    <property type="entry name" value="Znf_RING/FYVE/PHD"/>
</dbReference>
<dbReference type="GO" id="GO:0016020">
    <property type="term" value="C:membrane"/>
    <property type="evidence" value="ECO:0007669"/>
    <property type="project" value="UniProtKB-SubCell"/>
</dbReference>
<reference evidence="14" key="1">
    <citation type="journal article" date="2020" name="Stud. Mycol.">
        <title>101 Dothideomycetes genomes: a test case for predicting lifestyles and emergence of pathogens.</title>
        <authorList>
            <person name="Haridas S."/>
            <person name="Albert R."/>
            <person name="Binder M."/>
            <person name="Bloem J."/>
            <person name="Labutti K."/>
            <person name="Salamov A."/>
            <person name="Andreopoulos B."/>
            <person name="Baker S."/>
            <person name="Barry K."/>
            <person name="Bills G."/>
            <person name="Bluhm B."/>
            <person name="Cannon C."/>
            <person name="Castanera R."/>
            <person name="Culley D."/>
            <person name="Daum C."/>
            <person name="Ezra D."/>
            <person name="Gonzalez J."/>
            <person name="Henrissat B."/>
            <person name="Kuo A."/>
            <person name="Liang C."/>
            <person name="Lipzen A."/>
            <person name="Lutzoni F."/>
            <person name="Magnuson J."/>
            <person name="Mondo S."/>
            <person name="Nolan M."/>
            <person name="Ohm R."/>
            <person name="Pangilinan J."/>
            <person name="Park H.-J."/>
            <person name="Ramirez L."/>
            <person name="Alfaro M."/>
            <person name="Sun H."/>
            <person name="Tritt A."/>
            <person name="Yoshinaga Y."/>
            <person name="Zwiers L.-H."/>
            <person name="Turgeon B."/>
            <person name="Goodwin S."/>
            <person name="Spatafora J."/>
            <person name="Crous P."/>
            <person name="Grigoriev I."/>
        </authorList>
    </citation>
    <scope>NUCLEOTIDE SEQUENCE</scope>
    <source>
        <strain evidence="14">CBS 627.86</strain>
    </source>
</reference>
<keyword evidence="7" id="KW-0833">Ubl conjugation pathway</keyword>
<evidence type="ECO:0000256" key="1">
    <source>
        <dbReference type="ARBA" id="ARBA00004167"/>
    </source>
</evidence>
<evidence type="ECO:0000259" key="13">
    <source>
        <dbReference type="PROSITE" id="PS50089"/>
    </source>
</evidence>
<evidence type="ECO:0000313" key="15">
    <source>
        <dbReference type="Proteomes" id="UP000799770"/>
    </source>
</evidence>
<comment type="subcellular location">
    <subcellularLocation>
        <location evidence="1">Membrane</location>
        <topology evidence="1">Single-pass membrane protein</topology>
    </subcellularLocation>
</comment>
<keyword evidence="3" id="KW-0808">Transferase</keyword>
<keyword evidence="6 11" id="KW-0863">Zinc-finger</keyword>
<dbReference type="Proteomes" id="UP000799770">
    <property type="component" value="Unassembled WGS sequence"/>
</dbReference>
<keyword evidence="5" id="KW-0479">Metal-binding</keyword>
<evidence type="ECO:0000256" key="3">
    <source>
        <dbReference type="ARBA" id="ARBA00022679"/>
    </source>
</evidence>
<dbReference type="AlphaFoldDB" id="A0A6A5Z4V2"/>
<dbReference type="OrthoDB" id="3687216at2759"/>
<name>A0A6A5Z4V2_9PLEO</name>
<comment type="pathway">
    <text evidence="2">Protein modification; protein ubiquitination.</text>
</comment>
<keyword evidence="10" id="KW-0472">Membrane</keyword>
<dbReference type="PANTHER" id="PTHR45768">
    <property type="entry name" value="E3 UBIQUITIN-PROTEIN LIGASE RNF13-LIKE"/>
    <property type="match status" value="1"/>
</dbReference>
<feature type="compositionally biased region" description="Basic and acidic residues" evidence="12">
    <location>
        <begin position="172"/>
        <end position="190"/>
    </location>
</feature>
<feature type="region of interest" description="Disordered" evidence="12">
    <location>
        <begin position="172"/>
        <end position="208"/>
    </location>
</feature>
<feature type="domain" description="RING-type" evidence="13">
    <location>
        <begin position="21"/>
        <end position="70"/>
    </location>
</feature>
<dbReference type="Gene3D" id="3.30.40.10">
    <property type="entry name" value="Zinc/RING finger domain, C3HC4 (zinc finger)"/>
    <property type="match status" value="1"/>
</dbReference>
<evidence type="ECO:0000256" key="11">
    <source>
        <dbReference type="PROSITE-ProRule" id="PRU00175"/>
    </source>
</evidence>
<evidence type="ECO:0000256" key="5">
    <source>
        <dbReference type="ARBA" id="ARBA00022723"/>
    </source>
</evidence>
<evidence type="ECO:0000313" key="14">
    <source>
        <dbReference type="EMBL" id="KAF2113458.1"/>
    </source>
</evidence>
<proteinExistence type="predicted"/>
<sequence length="208" mass="23932">MPSQPDSAGTTTHDPVVDQECPICYFPFNTPRKPYFSLPEHPVKLHCSHIFGSRCIDTWLSTSPTCPLCRSEYHDPYYPRSRPPSTVYTSMTTSNNSTYTDTEGTIASDSIDPEIEQDIDDDIDISEEEAQIIEQAMTSMAAMIRRAFNETNSWKASWEENADVEVQIEHELRDAEPRMRELEQSHREWMSQHSSSSEDEDEEDNEAW</sequence>
<feature type="compositionally biased region" description="Acidic residues" evidence="12">
    <location>
        <begin position="197"/>
        <end position="208"/>
    </location>
</feature>
<dbReference type="EMBL" id="ML977328">
    <property type="protein sequence ID" value="KAF2113458.1"/>
    <property type="molecule type" value="Genomic_DNA"/>
</dbReference>
<dbReference type="Pfam" id="PF13639">
    <property type="entry name" value="zf-RING_2"/>
    <property type="match status" value="1"/>
</dbReference>
<dbReference type="PROSITE" id="PS50089">
    <property type="entry name" value="ZF_RING_2"/>
    <property type="match status" value="1"/>
</dbReference>
<protein>
    <recommendedName>
        <fullName evidence="13">RING-type domain-containing protein</fullName>
    </recommendedName>
</protein>
<keyword evidence="8" id="KW-0862">Zinc</keyword>
<evidence type="ECO:0000256" key="6">
    <source>
        <dbReference type="ARBA" id="ARBA00022771"/>
    </source>
</evidence>
<gene>
    <name evidence="14" type="ORF">BDV96DRAFT_648416</name>
</gene>
<dbReference type="PANTHER" id="PTHR45768:SF18">
    <property type="entry name" value="RING-H2 FINGER PROTEIN ATL47-RELATED"/>
    <property type="match status" value="1"/>
</dbReference>
<keyword evidence="4" id="KW-0812">Transmembrane</keyword>
<keyword evidence="9" id="KW-1133">Transmembrane helix</keyword>
<evidence type="ECO:0000256" key="8">
    <source>
        <dbReference type="ARBA" id="ARBA00022833"/>
    </source>
</evidence>
<dbReference type="GO" id="GO:0016740">
    <property type="term" value="F:transferase activity"/>
    <property type="evidence" value="ECO:0007669"/>
    <property type="project" value="UniProtKB-KW"/>
</dbReference>
<evidence type="ECO:0000256" key="7">
    <source>
        <dbReference type="ARBA" id="ARBA00022786"/>
    </source>
</evidence>
<accession>A0A6A5Z4V2</accession>
<evidence type="ECO:0000256" key="12">
    <source>
        <dbReference type="SAM" id="MobiDB-lite"/>
    </source>
</evidence>
<evidence type="ECO:0000256" key="4">
    <source>
        <dbReference type="ARBA" id="ARBA00022692"/>
    </source>
</evidence>
<dbReference type="SUPFAM" id="SSF57850">
    <property type="entry name" value="RING/U-box"/>
    <property type="match status" value="1"/>
</dbReference>
<evidence type="ECO:0000256" key="9">
    <source>
        <dbReference type="ARBA" id="ARBA00022989"/>
    </source>
</evidence>
<evidence type="ECO:0000256" key="10">
    <source>
        <dbReference type="ARBA" id="ARBA00023136"/>
    </source>
</evidence>
<keyword evidence="15" id="KW-1185">Reference proteome</keyword>
<dbReference type="GO" id="GO:0008270">
    <property type="term" value="F:zinc ion binding"/>
    <property type="evidence" value="ECO:0007669"/>
    <property type="project" value="UniProtKB-KW"/>
</dbReference>
<organism evidence="14 15">
    <name type="scientific">Lophiotrema nucula</name>
    <dbReference type="NCBI Taxonomy" id="690887"/>
    <lineage>
        <taxon>Eukaryota</taxon>
        <taxon>Fungi</taxon>
        <taxon>Dikarya</taxon>
        <taxon>Ascomycota</taxon>
        <taxon>Pezizomycotina</taxon>
        <taxon>Dothideomycetes</taxon>
        <taxon>Pleosporomycetidae</taxon>
        <taxon>Pleosporales</taxon>
        <taxon>Lophiotremataceae</taxon>
        <taxon>Lophiotrema</taxon>
    </lineage>
</organism>
<dbReference type="InterPro" id="IPR001841">
    <property type="entry name" value="Znf_RING"/>
</dbReference>
<evidence type="ECO:0000256" key="2">
    <source>
        <dbReference type="ARBA" id="ARBA00004906"/>
    </source>
</evidence>